<dbReference type="SUPFAM" id="SSF47336">
    <property type="entry name" value="ACP-like"/>
    <property type="match status" value="1"/>
</dbReference>
<evidence type="ECO:0000256" key="1">
    <source>
        <dbReference type="ARBA" id="ARBA00001933"/>
    </source>
</evidence>
<accession>A0ABQ6FLK7</accession>
<dbReference type="InterPro" id="IPR006162">
    <property type="entry name" value="Ppantetheine_attach_site"/>
</dbReference>
<dbReference type="InterPro" id="IPR050087">
    <property type="entry name" value="AON_synthase_class-II"/>
</dbReference>
<comment type="cofactor">
    <cofactor evidence="1 14">
        <name>pyridoxal 5'-phosphate</name>
        <dbReference type="ChEBI" id="CHEBI:597326"/>
    </cofactor>
</comment>
<dbReference type="PROSITE" id="PS00599">
    <property type="entry name" value="AA_TRANSFER_CLASS_2"/>
    <property type="match status" value="1"/>
</dbReference>
<keyword evidence="17" id="KW-1185">Reference proteome</keyword>
<comment type="similarity">
    <text evidence="3">Belongs to the class-II pyridoxal-phosphate-dependent aminotransferase family. BioF subfamily.</text>
</comment>
<evidence type="ECO:0000256" key="4">
    <source>
        <dbReference type="ARBA" id="ARBA00011738"/>
    </source>
</evidence>
<dbReference type="SMART" id="SM01294">
    <property type="entry name" value="PKS_PP_betabranch"/>
    <property type="match status" value="1"/>
</dbReference>
<gene>
    <name evidence="16" type="ORF">KDH_01910</name>
</gene>
<organism evidence="16 17">
    <name type="scientific">Dictyobacter halimunensis</name>
    <dbReference type="NCBI Taxonomy" id="3026934"/>
    <lineage>
        <taxon>Bacteria</taxon>
        <taxon>Bacillati</taxon>
        <taxon>Chloroflexota</taxon>
        <taxon>Ktedonobacteria</taxon>
        <taxon>Ktedonobacterales</taxon>
        <taxon>Dictyobacteraceae</taxon>
        <taxon>Dictyobacter</taxon>
    </lineage>
</organism>
<evidence type="ECO:0000313" key="17">
    <source>
        <dbReference type="Proteomes" id="UP001344906"/>
    </source>
</evidence>
<evidence type="ECO:0000256" key="12">
    <source>
        <dbReference type="ARBA" id="ARBA00033381"/>
    </source>
</evidence>
<keyword evidence="8" id="KW-0808">Transferase</keyword>
<evidence type="ECO:0000256" key="9">
    <source>
        <dbReference type="ARBA" id="ARBA00022756"/>
    </source>
</evidence>
<keyword evidence="10 14" id="KW-0663">Pyridoxal phosphate</keyword>
<evidence type="ECO:0000256" key="8">
    <source>
        <dbReference type="ARBA" id="ARBA00022679"/>
    </source>
</evidence>
<evidence type="ECO:0000256" key="11">
    <source>
        <dbReference type="ARBA" id="ARBA00032610"/>
    </source>
</evidence>
<feature type="domain" description="Carrier" evidence="15">
    <location>
        <begin position="31"/>
        <end position="108"/>
    </location>
</feature>
<evidence type="ECO:0000256" key="3">
    <source>
        <dbReference type="ARBA" id="ARBA00010008"/>
    </source>
</evidence>
<comment type="pathway">
    <text evidence="2">Cofactor biosynthesis; biotin biosynthesis.</text>
</comment>
<dbReference type="CDD" id="cd06454">
    <property type="entry name" value="KBL_like"/>
    <property type="match status" value="1"/>
</dbReference>
<evidence type="ECO:0000256" key="13">
    <source>
        <dbReference type="ARBA" id="ARBA00047715"/>
    </source>
</evidence>
<name>A0ABQ6FLK7_9CHLR</name>
<dbReference type="Gene3D" id="3.90.1150.10">
    <property type="entry name" value="Aspartate Aminotransferase, domain 1"/>
    <property type="match status" value="1"/>
</dbReference>
<evidence type="ECO:0000256" key="7">
    <source>
        <dbReference type="ARBA" id="ARBA00022553"/>
    </source>
</evidence>
<comment type="caution">
    <text evidence="16">The sequence shown here is derived from an EMBL/GenBank/DDBJ whole genome shotgun (WGS) entry which is preliminary data.</text>
</comment>
<reference evidence="16 17" key="1">
    <citation type="submission" date="2023-02" db="EMBL/GenBank/DDBJ databases">
        <title>Dictyobacter halimunensis sp. nov., a new member of the class Ktedonobacteria from forest soil in a geothermal area.</title>
        <authorList>
            <person name="Rachmania M.K."/>
            <person name="Ningsih F."/>
            <person name="Sakai Y."/>
            <person name="Yabe S."/>
            <person name="Yokota A."/>
            <person name="Sjamsuridzal W."/>
        </authorList>
    </citation>
    <scope>NUCLEOTIDE SEQUENCE [LARGE SCALE GENOMIC DNA]</scope>
    <source>
        <strain evidence="16 17">S3.2.2.5</strain>
    </source>
</reference>
<keyword evidence="6" id="KW-0596">Phosphopantetheine</keyword>
<sequence>MRMLDSSKQQRYAFTAMDNMSTQGKTQEDEITPETIQNWLIAHLAESLGVDRTHIDSTQPFSEYGLDSLAALGLVGDLEAWLGLRLEETMVWDYPTIETLSQYIASRMVMEPSAHQCISDEVPPEHYRFELFPEYRMLRQRMEEVEQHGVDNPYFRVHEGVSSDTTLSKGQRLINYSSYNYLGLSGHPRVSQAAQAAIDWYGTSVSASRISSGETPLHRELEKAVAALVGTENALVYVGGHATNINAIGHLLRPKDLIVYDAFIHNSVLQGSKMSGASHIPFPHNDWQALDSILSNIRHQYQRVLVVLEGIYSADGDIPELPRFIEVKQRHKALLMIDEAHSIGVLGQNGRGIGEHFGIETTQVDLWMGTLSKALASCGGYIAGSHALIEYLKYTDPGFVFSVGITPANAAAALAAIQCLRAEPERVTRLQARANLFAQLAREAHLNTPASKNSPVIPVFVGGSRDAMYLAQVFFQEGISVQPMVYPSVPNATARLRFFISCTHTEEQIMYTMNVLIKELTKLRG</sequence>
<dbReference type="InterPro" id="IPR015422">
    <property type="entry name" value="PyrdxlP-dep_Trfase_small"/>
</dbReference>
<protein>
    <recommendedName>
        <fullName evidence="5">8-amino-7-oxononanoate synthase</fullName>
        <ecNumber evidence="5">2.3.1.47</ecNumber>
    </recommendedName>
    <alternativeName>
        <fullName evidence="11">7-keto-8-amino-pelargonic acid synthase</fullName>
    </alternativeName>
    <alternativeName>
        <fullName evidence="12">8-amino-7-ketopelargonate synthase</fullName>
    </alternativeName>
</protein>
<evidence type="ECO:0000313" key="16">
    <source>
        <dbReference type="EMBL" id="GLV53336.1"/>
    </source>
</evidence>
<dbReference type="InterPro" id="IPR015424">
    <property type="entry name" value="PyrdxlP-dep_Trfase"/>
</dbReference>
<evidence type="ECO:0000256" key="2">
    <source>
        <dbReference type="ARBA" id="ARBA00004746"/>
    </source>
</evidence>
<dbReference type="Gene3D" id="1.10.1200.10">
    <property type="entry name" value="ACP-like"/>
    <property type="match status" value="1"/>
</dbReference>
<dbReference type="EMBL" id="BSRI01000001">
    <property type="protein sequence ID" value="GLV53336.1"/>
    <property type="molecule type" value="Genomic_DNA"/>
</dbReference>
<dbReference type="SMART" id="SM00823">
    <property type="entry name" value="PKS_PP"/>
    <property type="match status" value="1"/>
</dbReference>
<evidence type="ECO:0000256" key="5">
    <source>
        <dbReference type="ARBA" id="ARBA00013187"/>
    </source>
</evidence>
<dbReference type="InterPro" id="IPR009081">
    <property type="entry name" value="PP-bd_ACP"/>
</dbReference>
<dbReference type="EC" id="2.3.1.47" evidence="5"/>
<evidence type="ECO:0000259" key="15">
    <source>
        <dbReference type="PROSITE" id="PS50075"/>
    </source>
</evidence>
<dbReference type="Proteomes" id="UP001344906">
    <property type="component" value="Unassembled WGS sequence"/>
</dbReference>
<comment type="subunit">
    <text evidence="4">Homodimer.</text>
</comment>
<comment type="catalytic activity">
    <reaction evidence="13">
        <text>6-carboxyhexanoyl-[ACP] + L-alanine + H(+) = (8S)-8-amino-7-oxononanoate + holo-[ACP] + CO2</text>
        <dbReference type="Rhea" id="RHEA:42288"/>
        <dbReference type="Rhea" id="RHEA-COMP:9685"/>
        <dbReference type="Rhea" id="RHEA-COMP:9955"/>
        <dbReference type="ChEBI" id="CHEBI:15378"/>
        <dbReference type="ChEBI" id="CHEBI:16526"/>
        <dbReference type="ChEBI" id="CHEBI:57972"/>
        <dbReference type="ChEBI" id="CHEBI:64479"/>
        <dbReference type="ChEBI" id="CHEBI:78846"/>
        <dbReference type="ChEBI" id="CHEBI:149468"/>
        <dbReference type="EC" id="2.3.1.47"/>
    </reaction>
</comment>
<dbReference type="Gene3D" id="3.40.640.10">
    <property type="entry name" value="Type I PLP-dependent aspartate aminotransferase-like (Major domain)"/>
    <property type="match status" value="1"/>
</dbReference>
<dbReference type="SUPFAM" id="SSF53383">
    <property type="entry name" value="PLP-dependent transferases"/>
    <property type="match status" value="1"/>
</dbReference>
<dbReference type="PANTHER" id="PTHR13693:SF100">
    <property type="entry name" value="8-AMINO-7-OXONONANOATE SYNTHASE"/>
    <property type="match status" value="1"/>
</dbReference>
<evidence type="ECO:0000256" key="10">
    <source>
        <dbReference type="ARBA" id="ARBA00022898"/>
    </source>
</evidence>
<proteinExistence type="inferred from homology"/>
<dbReference type="InterPro" id="IPR001917">
    <property type="entry name" value="Aminotrans_II_pyridoxalP_BS"/>
</dbReference>
<dbReference type="InterPro" id="IPR015421">
    <property type="entry name" value="PyrdxlP-dep_Trfase_major"/>
</dbReference>
<evidence type="ECO:0000256" key="14">
    <source>
        <dbReference type="RuleBase" id="RU003693"/>
    </source>
</evidence>
<dbReference type="PROSITE" id="PS50075">
    <property type="entry name" value="CARRIER"/>
    <property type="match status" value="1"/>
</dbReference>
<dbReference type="Pfam" id="PF00550">
    <property type="entry name" value="PP-binding"/>
    <property type="match status" value="1"/>
</dbReference>
<dbReference type="InterPro" id="IPR036736">
    <property type="entry name" value="ACP-like_sf"/>
</dbReference>
<dbReference type="PROSITE" id="PS00012">
    <property type="entry name" value="PHOSPHOPANTETHEINE"/>
    <property type="match status" value="1"/>
</dbReference>
<dbReference type="PANTHER" id="PTHR13693">
    <property type="entry name" value="CLASS II AMINOTRANSFERASE/8-AMINO-7-OXONONANOATE SYNTHASE"/>
    <property type="match status" value="1"/>
</dbReference>
<keyword evidence="9" id="KW-0093">Biotin biosynthesis</keyword>
<dbReference type="InterPro" id="IPR020806">
    <property type="entry name" value="PKS_PP-bd"/>
</dbReference>
<dbReference type="InterPro" id="IPR004839">
    <property type="entry name" value="Aminotransferase_I/II_large"/>
</dbReference>
<evidence type="ECO:0000256" key="6">
    <source>
        <dbReference type="ARBA" id="ARBA00022450"/>
    </source>
</evidence>
<keyword evidence="7" id="KW-0597">Phosphoprotein</keyword>
<dbReference type="Pfam" id="PF00155">
    <property type="entry name" value="Aminotran_1_2"/>
    <property type="match status" value="1"/>
</dbReference>